<gene>
    <name evidence="1" type="ORF">SSE37_13998</name>
</gene>
<evidence type="ECO:0000313" key="1">
    <source>
        <dbReference type="EMBL" id="EBA07704.1"/>
    </source>
</evidence>
<dbReference type="Proteomes" id="UP000005713">
    <property type="component" value="Unassembled WGS sequence"/>
</dbReference>
<accession>A3K5A3</accession>
<evidence type="ECO:0000313" key="2">
    <source>
        <dbReference type="Proteomes" id="UP000005713"/>
    </source>
</evidence>
<dbReference type="EMBL" id="AAYA01000008">
    <property type="protein sequence ID" value="EBA07704.1"/>
    <property type="molecule type" value="Genomic_DNA"/>
</dbReference>
<organism evidence="1 2">
    <name type="scientific">Sagittula stellata (strain ATCC 700073 / DSM 11524 / E-37)</name>
    <dbReference type="NCBI Taxonomy" id="388399"/>
    <lineage>
        <taxon>Bacteria</taxon>
        <taxon>Pseudomonadati</taxon>
        <taxon>Pseudomonadota</taxon>
        <taxon>Alphaproteobacteria</taxon>
        <taxon>Rhodobacterales</taxon>
        <taxon>Roseobacteraceae</taxon>
        <taxon>Sagittula</taxon>
    </lineage>
</organism>
<comment type="caution">
    <text evidence="1">The sequence shown here is derived from an EMBL/GenBank/DDBJ whole genome shotgun (WGS) entry which is preliminary data.</text>
</comment>
<keyword evidence="2" id="KW-1185">Reference proteome</keyword>
<sequence>MPFAQAREHLLTTSWEKKTSGGFTNLYSSTTASAESPDGYPHIHIKYDSTQFKYIGITYGALRSLFNVDLVVNGVLKNVNLSTVEVELSHVKSATQNQRDMLKHVLFYIPAKKEPEKDFSVDANPGDWPTLG</sequence>
<protein>
    <submittedName>
        <fullName evidence="1">Uncharacterized protein</fullName>
    </submittedName>
</protein>
<proteinExistence type="predicted"/>
<reference evidence="1 2" key="1">
    <citation type="submission" date="2006-06" db="EMBL/GenBank/DDBJ databases">
        <authorList>
            <person name="Moran M.A."/>
            <person name="Ferriera S."/>
            <person name="Johnson J."/>
            <person name="Kravitz S."/>
            <person name="Beeson K."/>
            <person name="Sutton G."/>
            <person name="Rogers Y.-H."/>
            <person name="Friedman R."/>
            <person name="Frazier M."/>
            <person name="Venter J.C."/>
        </authorList>
    </citation>
    <scope>NUCLEOTIDE SEQUENCE [LARGE SCALE GENOMIC DNA]</scope>
    <source>
        <strain evidence="1 2">E-37</strain>
    </source>
</reference>
<dbReference type="AlphaFoldDB" id="A3K5A3"/>
<name>A3K5A3_SAGS3</name>